<dbReference type="OrthoDB" id="10249920at2759"/>
<protein>
    <recommendedName>
        <fullName evidence="3">Nudix hydrolase domain-containing protein</fullName>
    </recommendedName>
</protein>
<name>A0A086TKN1_9FUNG</name>
<dbReference type="EMBL" id="KN042431">
    <property type="protein sequence ID" value="KFH62508.1"/>
    <property type="molecule type" value="Genomic_DNA"/>
</dbReference>
<feature type="domain" description="Nudix hydrolase" evidence="3">
    <location>
        <begin position="100"/>
        <end position="258"/>
    </location>
</feature>
<comment type="cofactor">
    <cofactor evidence="1">
        <name>Mg(2+)</name>
        <dbReference type="ChEBI" id="CHEBI:18420"/>
    </cofactor>
</comment>
<dbReference type="GO" id="GO:0019693">
    <property type="term" value="P:ribose phosphate metabolic process"/>
    <property type="evidence" value="ECO:0007669"/>
    <property type="project" value="TreeGrafter"/>
</dbReference>
<dbReference type="GO" id="GO:0080042">
    <property type="term" value="F:ADP-glucose pyrophosphohydrolase activity"/>
    <property type="evidence" value="ECO:0007669"/>
    <property type="project" value="TreeGrafter"/>
</dbReference>
<evidence type="ECO:0000259" key="3">
    <source>
        <dbReference type="PROSITE" id="PS51462"/>
    </source>
</evidence>
<dbReference type="PROSITE" id="PS51462">
    <property type="entry name" value="NUDIX"/>
    <property type="match status" value="1"/>
</dbReference>
<sequence>MASKMALRVGSRSIPLIAAHEKINLQQVAEFKPLQEWAKNLAKEEEKASSTGGESKIPVTVKQVVVKNVDYFGPRVGFTNLAVDAELTETGQKAPGLIFMRGGAVAVLVILKSTQPSGKISEHVILTKQARLSIPSFEFPEIPAGMLDGSGDFAGKCADELKEECGITLEHDTLIDMTKLAYGDEWNGVYPSAGGCDEFLRLFVCFKDVEWNELQALEGKLGGLRDHGENITLALVELKDAYKAAPDAKLLSALALLHALKTDGKL</sequence>
<dbReference type="InterPro" id="IPR000086">
    <property type="entry name" value="NUDIX_hydrolase_dom"/>
</dbReference>
<reference evidence="4 5" key="1">
    <citation type="submission" date="2011-02" db="EMBL/GenBank/DDBJ databases">
        <title>The Genome Sequence of Mortierella verticillata NRRL 6337.</title>
        <authorList>
            <consortium name="The Broad Institute Genome Sequencing Platform"/>
            <person name="Russ C."/>
            <person name="Cuomo C."/>
            <person name="Burger G."/>
            <person name="Gray M.W."/>
            <person name="Holland P.W.H."/>
            <person name="King N."/>
            <person name="Lang F.B.F."/>
            <person name="Roger A.J."/>
            <person name="Ruiz-Trillo I."/>
            <person name="Young S.K."/>
            <person name="Zeng Q."/>
            <person name="Gargeya S."/>
            <person name="Alvarado L."/>
            <person name="Berlin A."/>
            <person name="Chapman S.B."/>
            <person name="Chen Z."/>
            <person name="Freedman E."/>
            <person name="Gellesch M."/>
            <person name="Goldberg J."/>
            <person name="Griggs A."/>
            <person name="Gujja S."/>
            <person name="Heilman E."/>
            <person name="Heiman D."/>
            <person name="Howarth C."/>
            <person name="Mehta T."/>
            <person name="Neiman D."/>
            <person name="Pearson M."/>
            <person name="Roberts A."/>
            <person name="Saif S."/>
            <person name="Shea T."/>
            <person name="Shenoy N."/>
            <person name="Sisk P."/>
            <person name="Stolte C."/>
            <person name="Sykes S."/>
            <person name="White J."/>
            <person name="Yandava C."/>
            <person name="Haas B."/>
            <person name="Nusbaum C."/>
            <person name="Birren B."/>
        </authorList>
    </citation>
    <scope>NUCLEOTIDE SEQUENCE [LARGE SCALE GENOMIC DNA]</scope>
    <source>
        <strain evidence="4 5">NRRL 6337</strain>
    </source>
</reference>
<dbReference type="GO" id="GO:0080041">
    <property type="term" value="F:ADP-ribose pyrophosphohydrolase activity"/>
    <property type="evidence" value="ECO:0007669"/>
    <property type="project" value="TreeGrafter"/>
</dbReference>
<proteinExistence type="predicted"/>
<dbReference type="CDD" id="cd03424">
    <property type="entry name" value="NUDIX_ADPRase_Nudt5_UGPPase_Nudt14"/>
    <property type="match status" value="1"/>
</dbReference>
<dbReference type="Gene3D" id="3.90.79.10">
    <property type="entry name" value="Nucleoside Triphosphate Pyrophosphohydrolase"/>
    <property type="match status" value="1"/>
</dbReference>
<keyword evidence="5" id="KW-1185">Reference proteome</keyword>
<organism evidence="4 5">
    <name type="scientific">Podila verticillata NRRL 6337</name>
    <dbReference type="NCBI Taxonomy" id="1069443"/>
    <lineage>
        <taxon>Eukaryota</taxon>
        <taxon>Fungi</taxon>
        <taxon>Fungi incertae sedis</taxon>
        <taxon>Mucoromycota</taxon>
        <taxon>Mortierellomycotina</taxon>
        <taxon>Mortierellomycetes</taxon>
        <taxon>Mortierellales</taxon>
        <taxon>Mortierellaceae</taxon>
        <taxon>Podila</taxon>
    </lineage>
</organism>
<dbReference type="InterPro" id="IPR015797">
    <property type="entry name" value="NUDIX_hydrolase-like_dom_sf"/>
</dbReference>
<dbReference type="Proteomes" id="UP000243308">
    <property type="component" value="Unassembled WGS sequence"/>
</dbReference>
<dbReference type="PANTHER" id="PTHR11839">
    <property type="entry name" value="UDP/ADP-SUGAR PYROPHOSPHATASE"/>
    <property type="match status" value="1"/>
</dbReference>
<evidence type="ECO:0000313" key="4">
    <source>
        <dbReference type="EMBL" id="KFH62508.1"/>
    </source>
</evidence>
<dbReference type="GO" id="GO:0006753">
    <property type="term" value="P:nucleoside phosphate metabolic process"/>
    <property type="evidence" value="ECO:0007669"/>
    <property type="project" value="TreeGrafter"/>
</dbReference>
<evidence type="ECO:0000313" key="5">
    <source>
        <dbReference type="Proteomes" id="UP000243308"/>
    </source>
</evidence>
<keyword evidence="2" id="KW-0378">Hydrolase</keyword>
<gene>
    <name evidence="4" type="ORF">MVEG_11901</name>
</gene>
<evidence type="ECO:0000256" key="1">
    <source>
        <dbReference type="ARBA" id="ARBA00001946"/>
    </source>
</evidence>
<dbReference type="PANTHER" id="PTHR11839:SF18">
    <property type="entry name" value="NUDIX HYDROLASE DOMAIN-CONTAINING PROTEIN"/>
    <property type="match status" value="1"/>
</dbReference>
<evidence type="ECO:0000256" key="2">
    <source>
        <dbReference type="ARBA" id="ARBA00022801"/>
    </source>
</evidence>
<dbReference type="AlphaFoldDB" id="A0A086TKN1"/>
<dbReference type="SUPFAM" id="SSF55811">
    <property type="entry name" value="Nudix"/>
    <property type="match status" value="1"/>
</dbReference>
<accession>A0A086TKN1</accession>